<proteinExistence type="predicted"/>
<evidence type="ECO:0000313" key="3">
    <source>
        <dbReference type="Proteomes" id="UP000636800"/>
    </source>
</evidence>
<comment type="caution">
    <text evidence="2">The sequence shown here is derived from an EMBL/GenBank/DDBJ whole genome shotgun (WGS) entry which is preliminary data.</text>
</comment>
<dbReference type="GO" id="GO:0006950">
    <property type="term" value="P:response to stress"/>
    <property type="evidence" value="ECO:0007669"/>
    <property type="project" value="TreeGrafter"/>
</dbReference>
<organism evidence="2 3">
    <name type="scientific">Vanilla planifolia</name>
    <name type="common">Vanilla</name>
    <dbReference type="NCBI Taxonomy" id="51239"/>
    <lineage>
        <taxon>Eukaryota</taxon>
        <taxon>Viridiplantae</taxon>
        <taxon>Streptophyta</taxon>
        <taxon>Embryophyta</taxon>
        <taxon>Tracheophyta</taxon>
        <taxon>Spermatophyta</taxon>
        <taxon>Magnoliopsida</taxon>
        <taxon>Liliopsida</taxon>
        <taxon>Asparagales</taxon>
        <taxon>Orchidaceae</taxon>
        <taxon>Vanilloideae</taxon>
        <taxon>Vanilleae</taxon>
        <taxon>Vanilla</taxon>
    </lineage>
</organism>
<dbReference type="PANTHER" id="PTHR33509">
    <property type="entry name" value="LATE EMBRYOGENIS ABUNDANT PROTEIN 2-RELATED"/>
    <property type="match status" value="1"/>
</dbReference>
<name>A0A835VGX3_VANPL</name>
<sequence length="156" mass="17415">MARALSSSRALFAVLPNGIGAMICRGYSTAAAAKETAERHVMAEEKEAVITGKKEIEAASSESSGVTPWVPDPVTGYYRPAKVFREVDPAELRQKVTAGVQERPDYPVRRVLMESIHKSKAEKARERTLSDQFEVKRAKSKANRERKVAWREERLA</sequence>
<feature type="region of interest" description="Disordered" evidence="1">
    <location>
        <begin position="119"/>
        <end position="156"/>
    </location>
</feature>
<gene>
    <name evidence="2" type="ORF">HPP92_003118</name>
</gene>
<dbReference type="Pfam" id="PF03242">
    <property type="entry name" value="LEA_3a"/>
    <property type="match status" value="1"/>
</dbReference>
<dbReference type="Gene3D" id="1.10.1200.240">
    <property type="match status" value="1"/>
</dbReference>
<dbReference type="GO" id="GO:0005739">
    <property type="term" value="C:mitochondrion"/>
    <property type="evidence" value="ECO:0007669"/>
    <property type="project" value="TreeGrafter"/>
</dbReference>
<dbReference type="Proteomes" id="UP000636800">
    <property type="component" value="Chromosome 1"/>
</dbReference>
<protein>
    <submittedName>
        <fullName evidence="2">Uncharacterized protein</fullName>
    </submittedName>
</protein>
<evidence type="ECO:0000313" key="2">
    <source>
        <dbReference type="EMBL" id="KAG0498427.1"/>
    </source>
</evidence>
<accession>A0A835VGX3</accession>
<dbReference type="EMBL" id="JADCNL010000001">
    <property type="protein sequence ID" value="KAG0498427.1"/>
    <property type="molecule type" value="Genomic_DNA"/>
</dbReference>
<dbReference type="PANTHER" id="PTHR33509:SF5">
    <property type="entry name" value="PROTEIN SENESCENCE-ASSOCIATED GENE 21, MITOCHONDRIAL"/>
    <property type="match status" value="1"/>
</dbReference>
<dbReference type="InterPro" id="IPR004926">
    <property type="entry name" value="LEA_3a"/>
</dbReference>
<evidence type="ECO:0000256" key="1">
    <source>
        <dbReference type="SAM" id="MobiDB-lite"/>
    </source>
</evidence>
<dbReference type="AlphaFoldDB" id="A0A835VGX3"/>
<keyword evidence="3" id="KW-1185">Reference proteome</keyword>
<dbReference type="OrthoDB" id="2530521at2759"/>
<reference evidence="2 3" key="1">
    <citation type="journal article" date="2020" name="Nat. Food">
        <title>A phased Vanilla planifolia genome enables genetic improvement of flavour and production.</title>
        <authorList>
            <person name="Hasing T."/>
            <person name="Tang H."/>
            <person name="Brym M."/>
            <person name="Khazi F."/>
            <person name="Huang T."/>
            <person name="Chambers A.H."/>
        </authorList>
    </citation>
    <scope>NUCLEOTIDE SEQUENCE [LARGE SCALE GENOMIC DNA]</scope>
    <source>
        <tissue evidence="2">Leaf</tissue>
    </source>
</reference>